<gene>
    <name evidence="2" type="ORF">SPHA_47874</name>
</gene>
<feature type="transmembrane region" description="Helical" evidence="1">
    <location>
        <begin position="330"/>
        <end position="349"/>
    </location>
</feature>
<accession>A0A812D341</accession>
<evidence type="ECO:0000313" key="2">
    <source>
        <dbReference type="EMBL" id="CAE1289871.1"/>
    </source>
</evidence>
<proteinExistence type="predicted"/>
<dbReference type="EMBL" id="CAHIKZ030002637">
    <property type="protein sequence ID" value="CAE1289871.1"/>
    <property type="molecule type" value="Genomic_DNA"/>
</dbReference>
<feature type="transmembrane region" description="Helical" evidence="1">
    <location>
        <begin position="447"/>
        <end position="470"/>
    </location>
</feature>
<protein>
    <submittedName>
        <fullName evidence="2">Uncharacterized protein</fullName>
    </submittedName>
</protein>
<dbReference type="Proteomes" id="UP000597762">
    <property type="component" value="Unassembled WGS sequence"/>
</dbReference>
<sequence length="507" mass="56813">MLNFLNNSDSFLLSCSFKFWRPNPPPPSFFFFFFTKTFFSLSLVTSAVFLEFFLSLSLFLGLMSCPSRQRLSFLLSLVTSAVFLEFFFSLSLSLFVSWPHVAVLLDKDFLFFVSCHLSCLFGVFFLSLSLSLSLCFLASCSFPSGIFFSLYLAVCRGFFFLFVALSKSKVSICVFSVCLLASIAVCLDFYFVSLCLYFCFFSLCHLASGRCPPGFLPFVSGSSPSGFFSRCLSQPQVAIPLGFYILSLCLGLLSCLFFFVTLSQIAICLDFYSLSQVAVLLFFTLYHFASGSCPMFFIFISLPQIAVLLFVSLSQVAVPLSIFSLSLSCPFGFLLFVSGVYPFGFFLFVSDSCSSCFFFSLSLGLISCPFGVFFLFVSLPRVSVLLFLVSLPQISVCLGFYSLSLDLRYTSSCFFFILCIDVFSVFCFFTSGSCPSGFLLFVSLPQVAVPFFFLFVFLPVSYFSLFFIYLPHVAIHLKFSLIVSASDSCLFKVFFFFYLGSLMELSF</sequence>
<feature type="transmembrane region" description="Helical" evidence="1">
    <location>
        <begin position="477"/>
        <end position="499"/>
    </location>
</feature>
<feature type="transmembrane region" description="Helical" evidence="1">
    <location>
        <begin position="145"/>
        <end position="166"/>
    </location>
</feature>
<feature type="transmembrane region" description="Helical" evidence="1">
    <location>
        <begin position="74"/>
        <end position="98"/>
    </location>
</feature>
<keyword evidence="1" id="KW-0812">Transmembrane</keyword>
<keyword evidence="1" id="KW-1133">Transmembrane helix</keyword>
<evidence type="ECO:0000313" key="3">
    <source>
        <dbReference type="Proteomes" id="UP000597762"/>
    </source>
</evidence>
<dbReference type="AlphaFoldDB" id="A0A812D341"/>
<feature type="transmembrane region" description="Helical" evidence="1">
    <location>
        <begin position="356"/>
        <end position="376"/>
    </location>
</feature>
<reference evidence="2" key="1">
    <citation type="submission" date="2021-01" db="EMBL/GenBank/DDBJ databases">
        <authorList>
            <person name="Li R."/>
            <person name="Bekaert M."/>
        </authorList>
    </citation>
    <scope>NUCLEOTIDE SEQUENCE</scope>
    <source>
        <strain evidence="2">Farmed</strain>
    </source>
</reference>
<feature type="transmembrane region" description="Helical" evidence="1">
    <location>
        <begin position="237"/>
        <end position="259"/>
    </location>
</feature>
<feature type="transmembrane region" description="Helical" evidence="1">
    <location>
        <begin position="29"/>
        <end position="62"/>
    </location>
</feature>
<feature type="transmembrane region" description="Helical" evidence="1">
    <location>
        <begin position="382"/>
        <end position="401"/>
    </location>
</feature>
<organism evidence="2 3">
    <name type="scientific">Acanthosepion pharaonis</name>
    <name type="common">Pharaoh cuttlefish</name>
    <name type="synonym">Sepia pharaonis</name>
    <dbReference type="NCBI Taxonomy" id="158019"/>
    <lineage>
        <taxon>Eukaryota</taxon>
        <taxon>Metazoa</taxon>
        <taxon>Spiralia</taxon>
        <taxon>Lophotrochozoa</taxon>
        <taxon>Mollusca</taxon>
        <taxon>Cephalopoda</taxon>
        <taxon>Coleoidea</taxon>
        <taxon>Decapodiformes</taxon>
        <taxon>Sepiida</taxon>
        <taxon>Sepiina</taxon>
        <taxon>Sepiidae</taxon>
        <taxon>Acanthosepion</taxon>
    </lineage>
</organism>
<feature type="transmembrane region" description="Helical" evidence="1">
    <location>
        <begin position="172"/>
        <end position="200"/>
    </location>
</feature>
<evidence type="ECO:0000256" key="1">
    <source>
        <dbReference type="SAM" id="Phobius"/>
    </source>
</evidence>
<comment type="caution">
    <text evidence="2">The sequence shown here is derived from an EMBL/GenBank/DDBJ whole genome shotgun (WGS) entry which is preliminary data.</text>
</comment>
<feature type="transmembrane region" description="Helical" evidence="1">
    <location>
        <begin position="271"/>
        <end position="289"/>
    </location>
</feature>
<keyword evidence="1" id="KW-0472">Membrane</keyword>
<name>A0A812D341_ACAPH</name>
<feature type="transmembrane region" description="Helical" evidence="1">
    <location>
        <begin position="296"/>
        <end position="318"/>
    </location>
</feature>
<feature type="transmembrane region" description="Helical" evidence="1">
    <location>
        <begin position="110"/>
        <end position="138"/>
    </location>
</feature>
<feature type="transmembrane region" description="Helical" evidence="1">
    <location>
        <begin position="413"/>
        <end position="441"/>
    </location>
</feature>
<keyword evidence="3" id="KW-1185">Reference proteome</keyword>